<gene>
    <name evidence="1" type="ORF">PHSY_004658</name>
</gene>
<organism evidence="1 2">
    <name type="scientific">Pseudozyma hubeiensis (strain SY62)</name>
    <name type="common">Yeast</name>
    <dbReference type="NCBI Taxonomy" id="1305764"/>
    <lineage>
        <taxon>Eukaryota</taxon>
        <taxon>Fungi</taxon>
        <taxon>Dikarya</taxon>
        <taxon>Basidiomycota</taxon>
        <taxon>Ustilaginomycotina</taxon>
        <taxon>Ustilaginomycetes</taxon>
        <taxon>Ustilaginales</taxon>
        <taxon>Ustilaginaceae</taxon>
        <taxon>Pseudozyma</taxon>
    </lineage>
</organism>
<dbReference type="RefSeq" id="XP_012190661.1">
    <property type="nucleotide sequence ID" value="XM_012335271.1"/>
</dbReference>
<name>R9P6V6_PSEHS</name>
<dbReference type="AlphaFoldDB" id="R9P6V6"/>
<dbReference type="Proteomes" id="UP000014071">
    <property type="component" value="Unassembled WGS sequence"/>
</dbReference>
<dbReference type="HOGENOM" id="CLU_2441825_0_0_1"/>
<evidence type="ECO:0000313" key="2">
    <source>
        <dbReference type="Proteomes" id="UP000014071"/>
    </source>
</evidence>
<accession>R9P6V6</accession>
<dbReference type="EMBL" id="DF238808">
    <property type="protein sequence ID" value="GAC97074.1"/>
    <property type="molecule type" value="Genomic_DNA"/>
</dbReference>
<evidence type="ECO:0000313" key="1">
    <source>
        <dbReference type="EMBL" id="GAC97074.1"/>
    </source>
</evidence>
<dbReference type="GeneID" id="24109940"/>
<sequence length="90" mass="10167">MLTFRNDFHSAFDDFGAAFVCRSYETRSMTCLSAFGDGNVQKAERLRRTSGRQTANYTIRVMLTPNKSVSHFEMAFTPTDIGVRRCKTAA</sequence>
<reference evidence="2" key="1">
    <citation type="journal article" date="2013" name="Genome Announc.">
        <title>Draft genome sequence of the basidiomycetous yeast-like fungus Pseudozyma hubeiensis SY62, which produces an abundant amount of the biosurfactant mannosylerythritol lipids.</title>
        <authorList>
            <person name="Konishi M."/>
            <person name="Hatada Y."/>
            <person name="Horiuchi J."/>
        </authorList>
    </citation>
    <scope>NUCLEOTIDE SEQUENCE [LARGE SCALE GENOMIC DNA]</scope>
    <source>
        <strain evidence="2">SY62</strain>
    </source>
</reference>
<protein>
    <submittedName>
        <fullName evidence="1">Uncharacterized protein</fullName>
    </submittedName>
</protein>
<keyword evidence="2" id="KW-1185">Reference proteome</keyword>
<proteinExistence type="predicted"/>